<sequence length="73" mass="8347">MRAKRVRRQAEEAIFPTYELLLNADEDVRAVTKTLENIEKGSKLMLKCTMAQDQFENLKFRANNVDVGSDDGL</sequence>
<protein>
    <submittedName>
        <fullName evidence="1">Uncharacterized protein</fullName>
    </submittedName>
</protein>
<dbReference type="AlphaFoldDB" id="A0A8R1EQ86"/>
<dbReference type="EnsemblMetazoa" id="CJA39698.1">
    <property type="protein sequence ID" value="CJA39698.1"/>
    <property type="gene ID" value="WBGene00215545"/>
</dbReference>
<reference evidence="1" key="2">
    <citation type="submission" date="2022-06" db="UniProtKB">
        <authorList>
            <consortium name="EnsemblMetazoa"/>
        </authorList>
    </citation>
    <scope>IDENTIFICATION</scope>
    <source>
        <strain evidence="1">DF5081</strain>
    </source>
</reference>
<keyword evidence="2" id="KW-1185">Reference proteome</keyword>
<evidence type="ECO:0000313" key="1">
    <source>
        <dbReference type="EnsemblMetazoa" id="CJA39698.1"/>
    </source>
</evidence>
<evidence type="ECO:0000313" key="2">
    <source>
        <dbReference type="Proteomes" id="UP000005237"/>
    </source>
</evidence>
<dbReference type="Proteomes" id="UP000005237">
    <property type="component" value="Unassembled WGS sequence"/>
</dbReference>
<accession>A0A8R1EQ86</accession>
<proteinExistence type="predicted"/>
<reference evidence="2" key="1">
    <citation type="submission" date="2010-08" db="EMBL/GenBank/DDBJ databases">
        <authorList>
            <consortium name="Caenorhabditis japonica Sequencing Consortium"/>
            <person name="Wilson R.K."/>
        </authorList>
    </citation>
    <scope>NUCLEOTIDE SEQUENCE [LARGE SCALE GENOMIC DNA]</scope>
    <source>
        <strain evidence="2">DF5081</strain>
    </source>
</reference>
<name>A0A8R1EQ86_CAEJA</name>
<organism evidence="1 2">
    <name type="scientific">Caenorhabditis japonica</name>
    <dbReference type="NCBI Taxonomy" id="281687"/>
    <lineage>
        <taxon>Eukaryota</taxon>
        <taxon>Metazoa</taxon>
        <taxon>Ecdysozoa</taxon>
        <taxon>Nematoda</taxon>
        <taxon>Chromadorea</taxon>
        <taxon>Rhabditida</taxon>
        <taxon>Rhabditina</taxon>
        <taxon>Rhabditomorpha</taxon>
        <taxon>Rhabditoidea</taxon>
        <taxon>Rhabditidae</taxon>
        <taxon>Peloderinae</taxon>
        <taxon>Caenorhabditis</taxon>
    </lineage>
</organism>